<dbReference type="RefSeq" id="WP_132700571.1">
    <property type="nucleotide sequence ID" value="NZ_SLZR01000003.1"/>
</dbReference>
<gene>
    <name evidence="5" type="ORF">BCF53_103328</name>
</gene>
<evidence type="ECO:0000313" key="5">
    <source>
        <dbReference type="EMBL" id="TCS42660.1"/>
    </source>
</evidence>
<dbReference type="SUPFAM" id="SSF49764">
    <property type="entry name" value="HSP20-like chaperones"/>
    <property type="match status" value="1"/>
</dbReference>
<dbReference type="AlphaFoldDB" id="A0A4R3IB35"/>
<dbReference type="InterPro" id="IPR031107">
    <property type="entry name" value="Small_HSP"/>
</dbReference>
<dbReference type="InterPro" id="IPR007052">
    <property type="entry name" value="CS_dom"/>
</dbReference>
<comment type="caution">
    <text evidence="5">The sequence shown here is derived from an EMBL/GenBank/DDBJ whole genome shotgun (WGS) entry which is preliminary data.</text>
</comment>
<keyword evidence="6" id="KW-1185">Reference proteome</keyword>
<comment type="similarity">
    <text evidence="1 2">Belongs to the small heat shock protein (HSP20) family.</text>
</comment>
<dbReference type="OrthoDB" id="9792695at2"/>
<proteinExistence type="inferred from homology"/>
<protein>
    <submittedName>
        <fullName evidence="5">HSP20 family protein</fullName>
    </submittedName>
</protein>
<evidence type="ECO:0000259" key="4">
    <source>
        <dbReference type="PROSITE" id="PS51203"/>
    </source>
</evidence>
<dbReference type="PROSITE" id="PS01031">
    <property type="entry name" value="SHSP"/>
    <property type="match status" value="1"/>
</dbReference>
<dbReference type="Proteomes" id="UP000295793">
    <property type="component" value="Unassembled WGS sequence"/>
</dbReference>
<name>A0A4R3IB35_9GAMM</name>
<evidence type="ECO:0000313" key="6">
    <source>
        <dbReference type="Proteomes" id="UP000295793"/>
    </source>
</evidence>
<evidence type="ECO:0000256" key="2">
    <source>
        <dbReference type="RuleBase" id="RU003616"/>
    </source>
</evidence>
<sequence length="141" mass="16070">MNFLTPKSKWMDDLFPEWNPGYLIRPLHGEGLPSQIRINLTEGDEFYTVEADLPGVNKDDIDVQLKDNVVSISAEIKQLDQQAKDDRVLRSERYFGQVSRSFQLPANVDAEHCEAKFVDGLLTLKLPKVGEDDSHQKITIK</sequence>
<dbReference type="InterPro" id="IPR008978">
    <property type="entry name" value="HSP20-like_chaperone"/>
</dbReference>
<organism evidence="5 6">
    <name type="scientific">Reinekea marinisedimentorum</name>
    <dbReference type="NCBI Taxonomy" id="230495"/>
    <lineage>
        <taxon>Bacteria</taxon>
        <taxon>Pseudomonadati</taxon>
        <taxon>Pseudomonadota</taxon>
        <taxon>Gammaproteobacteria</taxon>
        <taxon>Oceanospirillales</taxon>
        <taxon>Saccharospirillaceae</taxon>
        <taxon>Reinekea</taxon>
    </lineage>
</organism>
<reference evidence="5 6" key="1">
    <citation type="submission" date="2019-03" db="EMBL/GenBank/DDBJ databases">
        <title>Genomic Encyclopedia of Archaeal and Bacterial Type Strains, Phase II (KMG-II): from individual species to whole genera.</title>
        <authorList>
            <person name="Goeker M."/>
        </authorList>
    </citation>
    <scope>NUCLEOTIDE SEQUENCE [LARGE SCALE GENOMIC DNA]</scope>
    <source>
        <strain evidence="5 6">DSM 15388</strain>
    </source>
</reference>
<evidence type="ECO:0000256" key="1">
    <source>
        <dbReference type="PROSITE-ProRule" id="PRU00285"/>
    </source>
</evidence>
<feature type="domain" description="CS" evidence="4">
    <location>
        <begin position="33"/>
        <end position="139"/>
    </location>
</feature>
<accession>A0A4R3IB35</accession>
<dbReference type="PANTHER" id="PTHR11527">
    <property type="entry name" value="HEAT-SHOCK PROTEIN 20 FAMILY MEMBER"/>
    <property type="match status" value="1"/>
</dbReference>
<dbReference type="InterPro" id="IPR002068">
    <property type="entry name" value="A-crystallin/Hsp20_dom"/>
</dbReference>
<evidence type="ECO:0000259" key="3">
    <source>
        <dbReference type="PROSITE" id="PS01031"/>
    </source>
</evidence>
<dbReference type="Pfam" id="PF00011">
    <property type="entry name" value="HSP20"/>
    <property type="match status" value="1"/>
</dbReference>
<dbReference type="EMBL" id="SLZR01000003">
    <property type="protein sequence ID" value="TCS42660.1"/>
    <property type="molecule type" value="Genomic_DNA"/>
</dbReference>
<dbReference type="CDD" id="cd06464">
    <property type="entry name" value="ACD_sHsps-like"/>
    <property type="match status" value="1"/>
</dbReference>
<dbReference type="Gene3D" id="2.60.40.790">
    <property type="match status" value="1"/>
</dbReference>
<feature type="domain" description="SHSP" evidence="3">
    <location>
        <begin position="29"/>
        <end position="141"/>
    </location>
</feature>
<dbReference type="PROSITE" id="PS51203">
    <property type="entry name" value="CS"/>
    <property type="match status" value="1"/>
</dbReference>